<evidence type="ECO:0000313" key="1">
    <source>
        <dbReference type="EMBL" id="KXG51263.1"/>
    </source>
</evidence>
<dbReference type="RefSeq" id="XP_040649799.1">
    <property type="nucleotide sequence ID" value="XM_040797237.1"/>
</dbReference>
<dbReference type="OrthoDB" id="5427059at2759"/>
<accession>A0A135LQM5</accession>
<organism evidence="1 2">
    <name type="scientific">Penicillium patulum</name>
    <name type="common">Penicillium griseofulvum</name>
    <dbReference type="NCBI Taxonomy" id="5078"/>
    <lineage>
        <taxon>Eukaryota</taxon>
        <taxon>Fungi</taxon>
        <taxon>Dikarya</taxon>
        <taxon>Ascomycota</taxon>
        <taxon>Pezizomycotina</taxon>
        <taxon>Eurotiomycetes</taxon>
        <taxon>Eurotiomycetidae</taxon>
        <taxon>Eurotiales</taxon>
        <taxon>Aspergillaceae</taxon>
        <taxon>Penicillium</taxon>
    </lineage>
</organism>
<reference evidence="1 2" key="1">
    <citation type="journal article" date="2016" name="BMC Genomics">
        <title>Genome sequencing and secondary metabolism of the postharvest pathogen Penicillium griseofulvum.</title>
        <authorList>
            <person name="Banani H."/>
            <person name="Marcet-Houben M."/>
            <person name="Ballester A.R."/>
            <person name="Abbruscato P."/>
            <person name="Gonzalez-Candelas L."/>
            <person name="Gabaldon T."/>
            <person name="Spadaro D."/>
        </authorList>
    </citation>
    <scope>NUCLEOTIDE SEQUENCE [LARGE SCALE GENOMIC DNA]</scope>
    <source>
        <strain evidence="1 2">PG3</strain>
    </source>
</reference>
<evidence type="ECO:0000313" key="2">
    <source>
        <dbReference type="Proteomes" id="UP000070168"/>
    </source>
</evidence>
<gene>
    <name evidence="1" type="ORF">PGRI_095240</name>
</gene>
<dbReference type="EMBL" id="LHQR01000033">
    <property type="protein sequence ID" value="KXG51263.1"/>
    <property type="molecule type" value="Genomic_DNA"/>
</dbReference>
<dbReference type="AlphaFoldDB" id="A0A135LQM5"/>
<comment type="caution">
    <text evidence="1">The sequence shown here is derived from an EMBL/GenBank/DDBJ whole genome shotgun (WGS) entry which is preliminary data.</text>
</comment>
<keyword evidence="2" id="KW-1185">Reference proteome</keyword>
<sequence length="500" mass="58008">MMSLHLPDEANMIIPDLGTLKALVLSSPACHRVYRRHRGKLLYSFAANLWGDLLAEAVYVLESEKLLEHRTATQQKATVTKEVVALLDRWSHCRETGKPAEQDAPTKASDGLRLLDLHKEMTYFVRGFSKHKRTPRYVNPLRWEKVKFPVVLSSTEEYRVLRALCRLQLHSNVFVKVPSRRKRPFDRYALYSHEVWRLFFATMPPWEYEEMGSVWAYFKTEVDSMFSAIWRDLVEKHGQEIFTTLPERRRPFYPHEWWIGHNLDISWEKQLPLTYPADRYNAIENFEQLLTLTSSSSSTRKPNAAWTRRAMGRFKRTQNFQQAFVTTQSRSPPGDWEWGYAIWDATTTPHPTLYQLHSFQEPAFHSTHEALLDMTRVTTGQLQVPLFLSPVDSPALEERLLRQNVRPYNPNATDISGQKVNLPHINQRLQKILEQAAKQPEARACQPSTASQPVTSQPLAFYQELISAGSQDIISTTRFVIRREAAMCNTNMAYTPDFIV</sequence>
<name>A0A135LQM5_PENPA</name>
<dbReference type="STRING" id="5078.A0A135LQM5"/>
<dbReference type="GeneID" id="63712537"/>
<protein>
    <submittedName>
        <fullName evidence="1">Uncharacterized protein</fullName>
    </submittedName>
</protein>
<dbReference type="Proteomes" id="UP000070168">
    <property type="component" value="Unassembled WGS sequence"/>
</dbReference>
<proteinExistence type="predicted"/>